<dbReference type="InterPro" id="IPR003870">
    <property type="entry name" value="DUF222"/>
</dbReference>
<gene>
    <name evidence="2" type="ORF">SAMN05421504_101548</name>
</gene>
<organism evidence="2 3">
    <name type="scientific">Amycolatopsis xylanica</name>
    <dbReference type="NCBI Taxonomy" id="589385"/>
    <lineage>
        <taxon>Bacteria</taxon>
        <taxon>Bacillati</taxon>
        <taxon>Actinomycetota</taxon>
        <taxon>Actinomycetes</taxon>
        <taxon>Pseudonocardiales</taxon>
        <taxon>Pseudonocardiaceae</taxon>
        <taxon>Amycolatopsis</taxon>
    </lineage>
</organism>
<accession>A0A1H2TFR5</accession>
<dbReference type="AlphaFoldDB" id="A0A1H2TFR5"/>
<feature type="domain" description="DUF222" evidence="1">
    <location>
        <begin position="50"/>
        <end position="333"/>
    </location>
</feature>
<dbReference type="STRING" id="589385.SAMN05421504_101548"/>
<dbReference type="InterPro" id="IPR003615">
    <property type="entry name" value="HNH_nuc"/>
</dbReference>
<protein>
    <recommendedName>
        <fullName evidence="1">DUF222 domain-containing protein</fullName>
    </recommendedName>
</protein>
<dbReference type="Proteomes" id="UP000199515">
    <property type="component" value="Unassembled WGS sequence"/>
</dbReference>
<evidence type="ECO:0000313" key="3">
    <source>
        <dbReference type="Proteomes" id="UP000199515"/>
    </source>
</evidence>
<sequence length="417" mass="46244">MSWWLEVYVPTFEHVNDKRRAGTAYADQPPSIFLTVNLKELSAAQRMDLLNEVDNARATLDAAYLRTVNGLVEALGGDAKAAVDLITVERKTSSARVGKDIAFAHSLAARHPLSFTALAGGRLNWLRADIIDRACSGLTEKNARAVDAAIHPRACDLSPGQLWSLLRTTILTIDPEGEAKRRAIAKKGRRVSVKPEPDGMATQLWHDSAENVLAVQDRIDTIARELASETDPRSMNELRADIMRDLLLGKYTSKTVAHVYVAGNASTILGLDDLPGTLRGYGAITAQQLREIAFSLQATWTGVLVDDGGYPKKMAEKKYRPSAALKEFVQLRDNTCTFPACYQVAHKTDYDHVRPWNRRGRTSSANGKCECRRHHRAKHSGRWRVRTGADGDTVWTSSVTRRSYSKKREPLVPVMAE</sequence>
<dbReference type="CDD" id="cd00085">
    <property type="entry name" value="HNHc"/>
    <property type="match status" value="1"/>
</dbReference>
<proteinExistence type="predicted"/>
<evidence type="ECO:0000313" key="2">
    <source>
        <dbReference type="EMBL" id="SDW42670.1"/>
    </source>
</evidence>
<dbReference type="EMBL" id="FNON01000001">
    <property type="protein sequence ID" value="SDW42670.1"/>
    <property type="molecule type" value="Genomic_DNA"/>
</dbReference>
<keyword evidence="3" id="KW-1185">Reference proteome</keyword>
<name>A0A1H2TFR5_9PSEU</name>
<dbReference type="Pfam" id="PF02720">
    <property type="entry name" value="DUF222"/>
    <property type="match status" value="1"/>
</dbReference>
<reference evidence="2 3" key="1">
    <citation type="submission" date="2016-10" db="EMBL/GenBank/DDBJ databases">
        <authorList>
            <person name="de Groot N.N."/>
        </authorList>
    </citation>
    <scope>NUCLEOTIDE SEQUENCE [LARGE SCALE GENOMIC DNA]</scope>
    <source>
        <strain evidence="2 3">CPCC 202699</strain>
    </source>
</reference>
<evidence type="ECO:0000259" key="1">
    <source>
        <dbReference type="Pfam" id="PF02720"/>
    </source>
</evidence>